<dbReference type="AlphaFoldDB" id="A0A2I0L790"/>
<sequence length="70" mass="7773">MEFGNNMRVRQQPLGRAVAAAPQSSNIPLGHRHTRSMADSYAAGDLQRGWRQPPRPLLSLPKEHDKKEGG</sequence>
<dbReference type="EMBL" id="PGOL01000112">
    <property type="protein sequence ID" value="PKI76574.1"/>
    <property type="molecule type" value="Genomic_DNA"/>
</dbReference>
<evidence type="ECO:0000256" key="1">
    <source>
        <dbReference type="SAM" id="MobiDB-lite"/>
    </source>
</evidence>
<protein>
    <submittedName>
        <fullName evidence="2">Uncharacterized protein</fullName>
    </submittedName>
</protein>
<gene>
    <name evidence="2" type="ORF">CRG98_003033</name>
</gene>
<comment type="caution">
    <text evidence="2">The sequence shown here is derived from an EMBL/GenBank/DDBJ whole genome shotgun (WGS) entry which is preliminary data.</text>
</comment>
<reference evidence="2 3" key="1">
    <citation type="submission" date="2017-11" db="EMBL/GenBank/DDBJ databases">
        <title>De-novo sequencing of pomegranate (Punica granatum L.) genome.</title>
        <authorList>
            <person name="Akparov Z."/>
            <person name="Amiraslanov A."/>
            <person name="Hajiyeva S."/>
            <person name="Abbasov M."/>
            <person name="Kaur K."/>
            <person name="Hamwieh A."/>
            <person name="Solovyev V."/>
            <person name="Salamov A."/>
            <person name="Braich B."/>
            <person name="Kosarev P."/>
            <person name="Mahmoud A."/>
            <person name="Hajiyev E."/>
            <person name="Babayeva S."/>
            <person name="Izzatullayeva V."/>
            <person name="Mammadov A."/>
            <person name="Mammadov A."/>
            <person name="Sharifova S."/>
            <person name="Ojaghi J."/>
            <person name="Eynullazada K."/>
            <person name="Bayramov B."/>
            <person name="Abdulazimova A."/>
            <person name="Shahmuradov I."/>
        </authorList>
    </citation>
    <scope>NUCLEOTIDE SEQUENCE [LARGE SCALE GENOMIC DNA]</scope>
    <source>
        <strain evidence="3">cv. AG2017</strain>
        <tissue evidence="2">Leaf</tissue>
    </source>
</reference>
<evidence type="ECO:0000313" key="3">
    <source>
        <dbReference type="Proteomes" id="UP000233551"/>
    </source>
</evidence>
<evidence type="ECO:0000313" key="2">
    <source>
        <dbReference type="EMBL" id="PKI76574.1"/>
    </source>
</evidence>
<feature type="region of interest" description="Disordered" evidence="1">
    <location>
        <begin position="1"/>
        <end position="70"/>
    </location>
</feature>
<feature type="compositionally biased region" description="Basic and acidic residues" evidence="1">
    <location>
        <begin position="61"/>
        <end position="70"/>
    </location>
</feature>
<dbReference type="Proteomes" id="UP000233551">
    <property type="component" value="Unassembled WGS sequence"/>
</dbReference>
<accession>A0A2I0L790</accession>
<proteinExistence type="predicted"/>
<organism evidence="2 3">
    <name type="scientific">Punica granatum</name>
    <name type="common">Pomegranate</name>
    <dbReference type="NCBI Taxonomy" id="22663"/>
    <lineage>
        <taxon>Eukaryota</taxon>
        <taxon>Viridiplantae</taxon>
        <taxon>Streptophyta</taxon>
        <taxon>Embryophyta</taxon>
        <taxon>Tracheophyta</taxon>
        <taxon>Spermatophyta</taxon>
        <taxon>Magnoliopsida</taxon>
        <taxon>eudicotyledons</taxon>
        <taxon>Gunneridae</taxon>
        <taxon>Pentapetalae</taxon>
        <taxon>rosids</taxon>
        <taxon>malvids</taxon>
        <taxon>Myrtales</taxon>
        <taxon>Lythraceae</taxon>
        <taxon>Punica</taxon>
    </lineage>
</organism>
<keyword evidence="3" id="KW-1185">Reference proteome</keyword>
<name>A0A2I0L790_PUNGR</name>